<protein>
    <submittedName>
        <fullName evidence="1">Uncharacterized protein</fullName>
    </submittedName>
</protein>
<dbReference type="EMBL" id="CM056817">
    <property type="protein sequence ID" value="KAJ8619557.1"/>
    <property type="molecule type" value="Genomic_DNA"/>
</dbReference>
<reference evidence="1 2" key="1">
    <citation type="journal article" date="2022" name="Hortic Res">
        <title>A haplotype resolved chromosomal level avocado genome allows analysis of novel avocado genes.</title>
        <authorList>
            <person name="Nath O."/>
            <person name="Fletcher S.J."/>
            <person name="Hayward A."/>
            <person name="Shaw L.M."/>
            <person name="Masouleh A.K."/>
            <person name="Furtado A."/>
            <person name="Henry R.J."/>
            <person name="Mitter N."/>
        </authorList>
    </citation>
    <scope>NUCLEOTIDE SEQUENCE [LARGE SCALE GENOMIC DNA]</scope>
    <source>
        <strain evidence="2">cv. Hass</strain>
    </source>
</reference>
<gene>
    <name evidence="1" type="ORF">MRB53_028086</name>
</gene>
<name>A0ACC2KEJ1_PERAE</name>
<evidence type="ECO:0000313" key="2">
    <source>
        <dbReference type="Proteomes" id="UP001234297"/>
    </source>
</evidence>
<proteinExistence type="predicted"/>
<comment type="caution">
    <text evidence="1">The sequence shown here is derived from an EMBL/GenBank/DDBJ whole genome shotgun (WGS) entry which is preliminary data.</text>
</comment>
<keyword evidence="2" id="KW-1185">Reference proteome</keyword>
<dbReference type="Proteomes" id="UP001234297">
    <property type="component" value="Chromosome 9"/>
</dbReference>
<sequence>MMRSCMIQLTSAHQFGRKKPFLVCPKNGVPDAAIWHPIDAQGRPQASLPPRRSVPQKHRRLQAALRHHSHFTWTQWYERDGH</sequence>
<accession>A0ACC2KEJ1</accession>
<organism evidence="1 2">
    <name type="scientific">Persea americana</name>
    <name type="common">Avocado</name>
    <dbReference type="NCBI Taxonomy" id="3435"/>
    <lineage>
        <taxon>Eukaryota</taxon>
        <taxon>Viridiplantae</taxon>
        <taxon>Streptophyta</taxon>
        <taxon>Embryophyta</taxon>
        <taxon>Tracheophyta</taxon>
        <taxon>Spermatophyta</taxon>
        <taxon>Magnoliopsida</taxon>
        <taxon>Magnoliidae</taxon>
        <taxon>Laurales</taxon>
        <taxon>Lauraceae</taxon>
        <taxon>Persea</taxon>
    </lineage>
</organism>
<evidence type="ECO:0000313" key="1">
    <source>
        <dbReference type="EMBL" id="KAJ8619557.1"/>
    </source>
</evidence>